<feature type="domain" description="Tc1-like transposase DDE" evidence="1">
    <location>
        <begin position="197"/>
        <end position="338"/>
    </location>
</feature>
<dbReference type="InterPro" id="IPR012337">
    <property type="entry name" value="RNaseH-like_sf"/>
</dbReference>
<name>A0ABN6U6F3_9NOCA</name>
<sequence length="378" mass="43803">MIVGACPVMLPVEVVSVARRPEVFVRAVTPEEGRRLQKITKTSKQPIRTRRAIVVMASAQRQPVPAIARLMQVSEAYVRQVIHEFNERGFDALDPKWSAGRPKKVDRATRERIACIARCCPRDLGWPFSVWSLSKLREVLLTNGIVEISRETLRKILKAEGVSWQAVKTWKAGTDPEFTAKMNRVLDLYDHRPTDGRVVCVDEFGPLNLQPRAGRGWFPRRIPRRLRATYRRTQGVRHLLGALDLSTGKLHYRIRDRKRWQEFLSLLKSLRARWPGERLYVIVDNFSPHKRAEVRAWAAVNDVELVFLPTYSSWLNWIESEFAALRYFALNGTDHRSHDEQDAAIGAYIRWYNQHARPKRDFAVNSKIRHPDYLPKVA</sequence>
<organism evidence="2 4">
    <name type="scientific">Nocardia sputorum</name>
    <dbReference type="NCBI Taxonomy" id="2984338"/>
    <lineage>
        <taxon>Bacteria</taxon>
        <taxon>Bacillati</taxon>
        <taxon>Actinomycetota</taxon>
        <taxon>Actinomycetes</taxon>
        <taxon>Mycobacteriales</taxon>
        <taxon>Nocardiaceae</taxon>
        <taxon>Nocardia</taxon>
    </lineage>
</organism>
<evidence type="ECO:0000313" key="3">
    <source>
        <dbReference type="EMBL" id="BDU01051.1"/>
    </source>
</evidence>
<dbReference type="Proteomes" id="UP001317870">
    <property type="component" value="Chromosome"/>
</dbReference>
<evidence type="ECO:0000313" key="4">
    <source>
        <dbReference type="Proteomes" id="UP001317870"/>
    </source>
</evidence>
<evidence type="ECO:0000259" key="1">
    <source>
        <dbReference type="Pfam" id="PF13358"/>
    </source>
</evidence>
<dbReference type="EMBL" id="AP026978">
    <property type="protein sequence ID" value="BDU00750.1"/>
    <property type="molecule type" value="Genomic_DNA"/>
</dbReference>
<accession>A0ABN6U6F3</accession>
<dbReference type="SUPFAM" id="SSF53098">
    <property type="entry name" value="Ribonuclease H-like"/>
    <property type="match status" value="1"/>
</dbReference>
<dbReference type="Gene3D" id="3.30.420.10">
    <property type="entry name" value="Ribonuclease H-like superfamily/Ribonuclease H"/>
    <property type="match status" value="1"/>
</dbReference>
<keyword evidence="4" id="KW-1185">Reference proteome</keyword>
<protein>
    <submittedName>
        <fullName evidence="2">IS630 family transposase</fullName>
    </submittedName>
</protein>
<dbReference type="InterPro" id="IPR009057">
    <property type="entry name" value="Homeodomain-like_sf"/>
</dbReference>
<dbReference type="SUPFAM" id="SSF46689">
    <property type="entry name" value="Homeodomain-like"/>
    <property type="match status" value="1"/>
</dbReference>
<gene>
    <name evidence="2" type="ORF">IFM12276_37780</name>
    <name evidence="3" type="ORF">IFM12276_40790</name>
</gene>
<reference evidence="2 4" key="1">
    <citation type="submission" date="2022-11" db="EMBL/GenBank/DDBJ databases">
        <title>Genome Sequencing of Nocardia sp. ON39_IFM12276 and assembly.</title>
        <authorList>
            <person name="Shimojima M."/>
            <person name="Toyokawa M."/>
            <person name="Uesaka K."/>
        </authorList>
    </citation>
    <scope>NUCLEOTIDE SEQUENCE [LARGE SCALE GENOMIC DNA]</scope>
    <source>
        <strain evidence="2 4">IFM 12276</strain>
    </source>
</reference>
<proteinExistence type="predicted"/>
<dbReference type="EMBL" id="AP026978">
    <property type="protein sequence ID" value="BDU01051.1"/>
    <property type="molecule type" value="Genomic_DNA"/>
</dbReference>
<evidence type="ECO:0000313" key="2">
    <source>
        <dbReference type="EMBL" id="BDU00750.1"/>
    </source>
</evidence>
<dbReference type="InterPro" id="IPR036397">
    <property type="entry name" value="RNaseH_sf"/>
</dbReference>
<dbReference type="NCBIfam" id="NF033545">
    <property type="entry name" value="transpos_IS630"/>
    <property type="match status" value="1"/>
</dbReference>
<dbReference type="Pfam" id="PF13358">
    <property type="entry name" value="DDE_3"/>
    <property type="match status" value="1"/>
</dbReference>
<dbReference type="InterPro" id="IPR047655">
    <property type="entry name" value="Transpos_IS630-like"/>
</dbReference>
<dbReference type="Pfam" id="PF13565">
    <property type="entry name" value="HTH_32"/>
    <property type="match status" value="1"/>
</dbReference>
<dbReference type="InterPro" id="IPR038717">
    <property type="entry name" value="Tc1-like_DDE_dom"/>
</dbReference>